<dbReference type="Proteomes" id="UP000294927">
    <property type="component" value="Unassembled WGS sequence"/>
</dbReference>
<protein>
    <submittedName>
        <fullName evidence="2">Uncharacterized protein</fullName>
    </submittedName>
</protein>
<sequence>MTGVVLMGWSLAVAVVAASVLAKLVDWTATRAAWPVRSRRWRWLLGPGQVVSGEVVVVALTLLPLPGRSRLLVLAALYVGYAVAGLVLRGRPCACFGTTLATRFGWRHAALCAAVAALLGAGAFASPSTVDASVAAAAGIVVGVVAMSGVYLRRRVARQRITDPAKLALVDHVVVYGSTGCPGCRGVWAQRDQLAALASCDVAFELVSEKEAMARAGGAIPAAIGYDRHGDRVFGPAVGLAAIRAMFTGTTREMAPR</sequence>
<accession>A0A4R7VL67</accession>
<feature type="transmembrane region" description="Helical" evidence="1">
    <location>
        <begin position="132"/>
        <end position="152"/>
    </location>
</feature>
<dbReference type="OrthoDB" id="9951502at2"/>
<comment type="caution">
    <text evidence="2">The sequence shown here is derived from an EMBL/GenBank/DDBJ whole genome shotgun (WGS) entry which is preliminary data.</text>
</comment>
<feature type="transmembrane region" description="Helical" evidence="1">
    <location>
        <begin position="109"/>
        <end position="126"/>
    </location>
</feature>
<reference evidence="2 3" key="1">
    <citation type="submission" date="2019-03" db="EMBL/GenBank/DDBJ databases">
        <title>Genomic Encyclopedia of Archaeal and Bacterial Type Strains, Phase II (KMG-II): from individual species to whole genera.</title>
        <authorList>
            <person name="Goeker M."/>
        </authorList>
    </citation>
    <scope>NUCLEOTIDE SEQUENCE [LARGE SCALE GENOMIC DNA]</scope>
    <source>
        <strain evidence="2 3">DSM 45499</strain>
    </source>
</reference>
<keyword evidence="3" id="KW-1185">Reference proteome</keyword>
<evidence type="ECO:0000313" key="2">
    <source>
        <dbReference type="EMBL" id="TDV49949.1"/>
    </source>
</evidence>
<name>A0A4R7VL67_9PSEU</name>
<feature type="transmembrane region" description="Helical" evidence="1">
    <location>
        <begin position="6"/>
        <end position="22"/>
    </location>
</feature>
<proteinExistence type="predicted"/>
<keyword evidence="1" id="KW-0812">Transmembrane</keyword>
<evidence type="ECO:0000256" key="1">
    <source>
        <dbReference type="SAM" id="Phobius"/>
    </source>
</evidence>
<organism evidence="2 3">
    <name type="scientific">Actinophytocola oryzae</name>
    <dbReference type="NCBI Taxonomy" id="502181"/>
    <lineage>
        <taxon>Bacteria</taxon>
        <taxon>Bacillati</taxon>
        <taxon>Actinomycetota</taxon>
        <taxon>Actinomycetes</taxon>
        <taxon>Pseudonocardiales</taxon>
        <taxon>Pseudonocardiaceae</taxon>
    </lineage>
</organism>
<gene>
    <name evidence="2" type="ORF">CLV71_107297</name>
</gene>
<dbReference type="AlphaFoldDB" id="A0A4R7VL67"/>
<dbReference type="EMBL" id="SOCP01000007">
    <property type="protein sequence ID" value="TDV49949.1"/>
    <property type="molecule type" value="Genomic_DNA"/>
</dbReference>
<keyword evidence="1" id="KW-0472">Membrane</keyword>
<evidence type="ECO:0000313" key="3">
    <source>
        <dbReference type="Proteomes" id="UP000294927"/>
    </source>
</evidence>
<feature type="transmembrane region" description="Helical" evidence="1">
    <location>
        <begin position="43"/>
        <end position="65"/>
    </location>
</feature>
<keyword evidence="1" id="KW-1133">Transmembrane helix</keyword>
<feature type="transmembrane region" description="Helical" evidence="1">
    <location>
        <begin position="71"/>
        <end position="88"/>
    </location>
</feature>
<dbReference type="RefSeq" id="WP_133904621.1">
    <property type="nucleotide sequence ID" value="NZ_SOCP01000007.1"/>
</dbReference>